<dbReference type="Proteomes" id="UP001317742">
    <property type="component" value="Chromosome"/>
</dbReference>
<organism evidence="1 2">
    <name type="scientific">Pseudodesulfovibrio nedwellii</name>
    <dbReference type="NCBI Taxonomy" id="2973072"/>
    <lineage>
        <taxon>Bacteria</taxon>
        <taxon>Pseudomonadati</taxon>
        <taxon>Thermodesulfobacteriota</taxon>
        <taxon>Desulfovibrionia</taxon>
        <taxon>Desulfovibrionales</taxon>
        <taxon>Desulfovibrionaceae</taxon>
    </lineage>
</organism>
<accession>A0ABM8AW57</accession>
<proteinExistence type="predicted"/>
<dbReference type="RefSeq" id="WP_281761698.1">
    <property type="nucleotide sequence ID" value="NZ_AP026709.1"/>
</dbReference>
<name>A0ABM8AW57_9BACT</name>
<protein>
    <submittedName>
        <fullName evidence="1">Uncharacterized protein</fullName>
    </submittedName>
</protein>
<sequence>MPNTTPPKVNEAVVEKVLRYITHHGGIHEDWYVGIEDEGSDRNDDNNLHPVRYEVPSEDEAKLTMSWLLGMGLMADDEYGTEPTILFIYTQK</sequence>
<evidence type="ECO:0000313" key="1">
    <source>
        <dbReference type="EMBL" id="BDQ35765.1"/>
    </source>
</evidence>
<dbReference type="EMBL" id="AP026709">
    <property type="protein sequence ID" value="BDQ35765.1"/>
    <property type="molecule type" value="Genomic_DNA"/>
</dbReference>
<gene>
    <name evidence="1" type="ORF">SYK_01250</name>
</gene>
<reference evidence="1 2" key="1">
    <citation type="submission" date="2022-08" db="EMBL/GenBank/DDBJ databases">
        <title>Genome Sequence of the sulphate-reducing bacterium, Pseudodesulfovibrio sp. SYK.</title>
        <authorList>
            <person name="Kondo R."/>
            <person name="Kataoka T."/>
        </authorList>
    </citation>
    <scope>NUCLEOTIDE SEQUENCE [LARGE SCALE GENOMIC DNA]</scope>
    <source>
        <strain evidence="1 2">SYK</strain>
    </source>
</reference>
<keyword evidence="2" id="KW-1185">Reference proteome</keyword>
<evidence type="ECO:0000313" key="2">
    <source>
        <dbReference type="Proteomes" id="UP001317742"/>
    </source>
</evidence>